<name>A0ABR6ZH82_9BURK</name>
<dbReference type="RefSeq" id="WP_222616695.1">
    <property type="nucleotide sequence ID" value="NZ_JACOFX010000024.1"/>
</dbReference>
<dbReference type="Proteomes" id="UP000646911">
    <property type="component" value="Unassembled WGS sequence"/>
</dbReference>
<reference evidence="1 2" key="1">
    <citation type="submission" date="2020-08" db="EMBL/GenBank/DDBJ databases">
        <title>Novel species isolated from subtropical streams in China.</title>
        <authorList>
            <person name="Lu H."/>
        </authorList>
    </citation>
    <scope>NUCLEOTIDE SEQUENCE [LARGE SCALE GENOMIC DNA]</scope>
    <source>
        <strain evidence="1 2">NL8W</strain>
    </source>
</reference>
<evidence type="ECO:0000313" key="2">
    <source>
        <dbReference type="Proteomes" id="UP000646911"/>
    </source>
</evidence>
<proteinExistence type="predicted"/>
<organism evidence="1 2">
    <name type="scientific">Undibacterium umbellatum</name>
    <dbReference type="NCBI Taxonomy" id="2762300"/>
    <lineage>
        <taxon>Bacteria</taxon>
        <taxon>Pseudomonadati</taxon>
        <taxon>Pseudomonadota</taxon>
        <taxon>Betaproteobacteria</taxon>
        <taxon>Burkholderiales</taxon>
        <taxon>Oxalobacteraceae</taxon>
        <taxon>Undibacterium</taxon>
    </lineage>
</organism>
<gene>
    <name evidence="1" type="ORF">H8L47_26305</name>
</gene>
<keyword evidence="2" id="KW-1185">Reference proteome</keyword>
<comment type="caution">
    <text evidence="1">The sequence shown here is derived from an EMBL/GenBank/DDBJ whole genome shotgun (WGS) entry which is preliminary data.</text>
</comment>
<evidence type="ECO:0000313" key="1">
    <source>
        <dbReference type="EMBL" id="MBC3911091.1"/>
    </source>
</evidence>
<sequence>MLERLYAQPSRSIENADAAFYKASGVMELWAELTFDMDVSEHINSNVQNELNQLVRALDTAELARWDLPPRQL</sequence>
<accession>A0ABR6ZH82</accession>
<protein>
    <submittedName>
        <fullName evidence="1">Uncharacterized protein</fullName>
    </submittedName>
</protein>
<dbReference type="EMBL" id="JACOFX010000024">
    <property type="protein sequence ID" value="MBC3911091.1"/>
    <property type="molecule type" value="Genomic_DNA"/>
</dbReference>